<protein>
    <submittedName>
        <fullName evidence="2">Uncharacterized protein</fullName>
    </submittedName>
</protein>
<feature type="region of interest" description="Disordered" evidence="1">
    <location>
        <begin position="30"/>
        <end position="54"/>
    </location>
</feature>
<accession>A0A4Z2EE93</accession>
<reference evidence="2 3" key="1">
    <citation type="submission" date="2019-03" db="EMBL/GenBank/DDBJ databases">
        <title>First draft genome of Liparis tanakae, snailfish: a comprehensive survey of snailfish specific genes.</title>
        <authorList>
            <person name="Kim W."/>
            <person name="Song I."/>
            <person name="Jeong J.-H."/>
            <person name="Kim D."/>
            <person name="Kim S."/>
            <person name="Ryu S."/>
            <person name="Song J.Y."/>
            <person name="Lee S.K."/>
        </authorList>
    </citation>
    <scope>NUCLEOTIDE SEQUENCE [LARGE SCALE GENOMIC DNA]</scope>
    <source>
        <tissue evidence="2">Muscle</tissue>
    </source>
</reference>
<sequence length="54" mass="6551">MSVRRRRRKRRFSVNSSSVFRRGAPVWTKRTQSLHRLKRNRRNSAPVRRKSSLS</sequence>
<proteinExistence type="predicted"/>
<comment type="caution">
    <text evidence="2">The sequence shown here is derived from an EMBL/GenBank/DDBJ whole genome shotgun (WGS) entry which is preliminary data.</text>
</comment>
<evidence type="ECO:0000256" key="1">
    <source>
        <dbReference type="SAM" id="MobiDB-lite"/>
    </source>
</evidence>
<gene>
    <name evidence="2" type="ORF">EYF80_062661</name>
</gene>
<dbReference type="Proteomes" id="UP000314294">
    <property type="component" value="Unassembled WGS sequence"/>
</dbReference>
<dbReference type="AlphaFoldDB" id="A0A4Z2EE93"/>
<organism evidence="2 3">
    <name type="scientific">Liparis tanakae</name>
    <name type="common">Tanaka's snailfish</name>
    <dbReference type="NCBI Taxonomy" id="230148"/>
    <lineage>
        <taxon>Eukaryota</taxon>
        <taxon>Metazoa</taxon>
        <taxon>Chordata</taxon>
        <taxon>Craniata</taxon>
        <taxon>Vertebrata</taxon>
        <taxon>Euteleostomi</taxon>
        <taxon>Actinopterygii</taxon>
        <taxon>Neopterygii</taxon>
        <taxon>Teleostei</taxon>
        <taxon>Neoteleostei</taxon>
        <taxon>Acanthomorphata</taxon>
        <taxon>Eupercaria</taxon>
        <taxon>Perciformes</taxon>
        <taxon>Cottioidei</taxon>
        <taxon>Cottales</taxon>
        <taxon>Liparidae</taxon>
        <taxon>Liparis</taxon>
    </lineage>
</organism>
<keyword evidence="3" id="KW-1185">Reference proteome</keyword>
<feature type="compositionally biased region" description="Basic residues" evidence="1">
    <location>
        <begin position="32"/>
        <end position="54"/>
    </location>
</feature>
<evidence type="ECO:0000313" key="2">
    <source>
        <dbReference type="EMBL" id="TNN27196.1"/>
    </source>
</evidence>
<evidence type="ECO:0000313" key="3">
    <source>
        <dbReference type="Proteomes" id="UP000314294"/>
    </source>
</evidence>
<dbReference type="EMBL" id="SRLO01008728">
    <property type="protein sequence ID" value="TNN27196.1"/>
    <property type="molecule type" value="Genomic_DNA"/>
</dbReference>
<name>A0A4Z2EE93_9TELE</name>